<accession>A0A8J7Z1U8</accession>
<keyword evidence="9" id="KW-1185">Reference proteome</keyword>
<dbReference type="GO" id="GO:0015979">
    <property type="term" value="P:photosynthesis"/>
    <property type="evidence" value="ECO:0007669"/>
    <property type="project" value="InterPro"/>
</dbReference>
<reference evidence="8" key="1">
    <citation type="submission" date="2019-12" db="EMBL/GenBank/DDBJ databases">
        <title>High-Quality draft genome sequences of three cyanobacteria isolated from the limestone walls of the Old Cathedral of Coimbra.</title>
        <authorList>
            <person name="Tiago I."/>
            <person name="Soares F."/>
            <person name="Portugal A."/>
        </authorList>
    </citation>
    <scope>NUCLEOTIDE SEQUENCE</scope>
    <source>
        <strain evidence="8">A</strain>
    </source>
</reference>
<dbReference type="RefSeq" id="WP_162424032.1">
    <property type="nucleotide sequence ID" value="NZ_WVIE01000016.1"/>
</dbReference>
<keyword evidence="4 7" id="KW-1133">Transmembrane helix</keyword>
<sequence length="41" mass="4535">MTGFPRYLSSAPMLAVVSVSVAFTIFMLINWVSPDLLFLAE</sequence>
<dbReference type="InterPro" id="IPR002615">
    <property type="entry name" value="PSI_PsaJ"/>
</dbReference>
<dbReference type="GO" id="GO:0009522">
    <property type="term" value="C:photosystem I"/>
    <property type="evidence" value="ECO:0007669"/>
    <property type="project" value="InterPro"/>
</dbReference>
<evidence type="ECO:0000256" key="3">
    <source>
        <dbReference type="ARBA" id="ARBA00022692"/>
    </source>
</evidence>
<organism evidence="8 9">
    <name type="scientific">Myxacorys almedinensis A</name>
    <dbReference type="NCBI Taxonomy" id="2690445"/>
    <lineage>
        <taxon>Bacteria</taxon>
        <taxon>Bacillati</taxon>
        <taxon>Cyanobacteriota</taxon>
        <taxon>Cyanophyceae</taxon>
        <taxon>Leptolyngbyales</taxon>
        <taxon>Leptolyngbyaceae</taxon>
        <taxon>Myxacorys</taxon>
        <taxon>Myxacorys almedinensis</taxon>
    </lineage>
</organism>
<gene>
    <name evidence="8" type="ORF">GS601_14610</name>
</gene>
<evidence type="ECO:0000256" key="2">
    <source>
        <dbReference type="ARBA" id="ARBA00006318"/>
    </source>
</evidence>
<keyword evidence="6 7" id="KW-0472">Membrane</keyword>
<feature type="transmembrane region" description="Helical" evidence="7">
    <location>
        <begin position="12"/>
        <end position="32"/>
    </location>
</feature>
<dbReference type="Gene3D" id="1.20.5.510">
    <property type="entry name" value="Single helix bin"/>
    <property type="match status" value="1"/>
</dbReference>
<dbReference type="AlphaFoldDB" id="A0A8J7Z1U8"/>
<evidence type="ECO:0000313" key="9">
    <source>
        <dbReference type="Proteomes" id="UP000646053"/>
    </source>
</evidence>
<evidence type="ECO:0000256" key="4">
    <source>
        <dbReference type="ARBA" id="ARBA00022989"/>
    </source>
</evidence>
<comment type="caution">
    <text evidence="8">The sequence shown here is derived from an EMBL/GenBank/DDBJ whole genome shotgun (WGS) entry which is preliminary data.</text>
</comment>
<keyword evidence="5" id="KW-0793">Thylakoid</keyword>
<dbReference type="Pfam" id="PF01701">
    <property type="entry name" value="PSI_PsaJ"/>
    <property type="match status" value="1"/>
</dbReference>
<protein>
    <submittedName>
        <fullName evidence="8">Uncharacterized protein</fullName>
    </submittedName>
</protein>
<evidence type="ECO:0000256" key="6">
    <source>
        <dbReference type="ARBA" id="ARBA00023136"/>
    </source>
</evidence>
<keyword evidence="3 7" id="KW-0812">Transmembrane</keyword>
<dbReference type="GO" id="GO:0031676">
    <property type="term" value="C:plasma membrane-derived thylakoid membrane"/>
    <property type="evidence" value="ECO:0007669"/>
    <property type="project" value="UniProtKB-SubCell"/>
</dbReference>
<comment type="subcellular location">
    <subcellularLocation>
        <location evidence="1">Cellular thylakoid membrane</location>
        <topology evidence="1">Single-pass membrane protein</topology>
    </subcellularLocation>
</comment>
<dbReference type="SUPFAM" id="SSF81544">
    <property type="entry name" value="Subunit IX of photosystem I reaction centre, PsaJ"/>
    <property type="match status" value="1"/>
</dbReference>
<dbReference type="Proteomes" id="UP000646053">
    <property type="component" value="Unassembled WGS sequence"/>
</dbReference>
<evidence type="ECO:0000256" key="1">
    <source>
        <dbReference type="ARBA" id="ARBA00004376"/>
    </source>
</evidence>
<dbReference type="EMBL" id="WVIE01000016">
    <property type="protein sequence ID" value="NDJ18509.1"/>
    <property type="molecule type" value="Genomic_DNA"/>
</dbReference>
<evidence type="ECO:0000313" key="8">
    <source>
        <dbReference type="EMBL" id="NDJ18509.1"/>
    </source>
</evidence>
<evidence type="ECO:0000256" key="7">
    <source>
        <dbReference type="SAM" id="Phobius"/>
    </source>
</evidence>
<dbReference type="InterPro" id="IPR036062">
    <property type="entry name" value="PSI_PsaJ_sf"/>
</dbReference>
<proteinExistence type="inferred from homology"/>
<name>A0A8J7Z1U8_9CYAN</name>
<comment type="similarity">
    <text evidence="2">Belongs to the PsaJ family.</text>
</comment>
<evidence type="ECO:0000256" key="5">
    <source>
        <dbReference type="ARBA" id="ARBA00023078"/>
    </source>
</evidence>